<feature type="binding site" evidence="7">
    <location>
        <begin position="209"/>
        <end position="210"/>
    </location>
    <ligand>
        <name>substrate</name>
    </ligand>
</feature>
<feature type="binding site" evidence="7">
    <location>
        <begin position="296"/>
        <end position="298"/>
    </location>
    <ligand>
        <name>substrate</name>
    </ligand>
</feature>
<evidence type="ECO:0000256" key="5">
    <source>
        <dbReference type="PIRNR" id="PIRNR038994"/>
    </source>
</evidence>
<evidence type="ECO:0000256" key="1">
    <source>
        <dbReference type="ARBA" id="ARBA00010716"/>
    </source>
</evidence>
<keyword evidence="3 5" id="KW-0378">Hydrolase</keyword>
<dbReference type="PANTHER" id="PTHR11113:SF14">
    <property type="entry name" value="N-ACETYLGLUCOSAMINE-6-PHOSPHATE DEACETYLASE"/>
    <property type="match status" value="1"/>
</dbReference>
<gene>
    <name evidence="10" type="ORF">SAMN05421795_10283</name>
</gene>
<feature type="binding site" evidence="8">
    <location>
        <position position="206"/>
    </location>
    <ligand>
        <name>Zn(2+)</name>
        <dbReference type="ChEBI" id="CHEBI:29105"/>
    </ligand>
</feature>
<dbReference type="InterPro" id="IPR003764">
    <property type="entry name" value="GlcNAc_6-P_deAcase"/>
</dbReference>
<dbReference type="EMBL" id="FTOM01000002">
    <property type="protein sequence ID" value="SIS64158.1"/>
    <property type="molecule type" value="Genomic_DNA"/>
</dbReference>
<evidence type="ECO:0000256" key="4">
    <source>
        <dbReference type="ARBA" id="ARBA00023277"/>
    </source>
</evidence>
<protein>
    <submittedName>
        <fullName evidence="10">N-acetylglucosamine 6-phosphate deacetylase</fullName>
    </submittedName>
</protein>
<dbReference type="SUPFAM" id="SSF51556">
    <property type="entry name" value="Metallo-dependent hydrolases"/>
    <property type="match status" value="1"/>
</dbReference>
<keyword evidence="2 8" id="KW-0479">Metal-binding</keyword>
<feature type="domain" description="Amidohydrolase-related" evidence="9">
    <location>
        <begin position="44"/>
        <end position="353"/>
    </location>
</feature>
<evidence type="ECO:0000256" key="6">
    <source>
        <dbReference type="PIRSR" id="PIRSR038994-1"/>
    </source>
</evidence>
<dbReference type="PIRSF" id="PIRSF038994">
    <property type="entry name" value="NagA"/>
    <property type="match status" value="1"/>
</dbReference>
<dbReference type="NCBIfam" id="TIGR00221">
    <property type="entry name" value="nagA"/>
    <property type="match status" value="1"/>
</dbReference>
<organism evidence="10 11">
    <name type="scientific">Phaeovulum vinaykumarii</name>
    <dbReference type="NCBI Taxonomy" id="407234"/>
    <lineage>
        <taxon>Bacteria</taxon>
        <taxon>Pseudomonadati</taxon>
        <taxon>Pseudomonadota</taxon>
        <taxon>Alphaproteobacteria</taxon>
        <taxon>Rhodobacterales</taxon>
        <taxon>Paracoccaceae</taxon>
        <taxon>Phaeovulum</taxon>
    </lineage>
</organism>
<sequence length="373" mass="37814">MMRTILSARTVFDGWSCFHDHEVVLDGDRIVTLRPATRPPLPGILAPGLIDLQVNGGGGWMVGGDATPERLAALCDTHAGLGATGILPTLITDTPAATAAVIAAGAQTRAPGFLGLHLEGPHLDPRRHGAHDPALIRPMAPPDLAALAAAARALPALVVTLAPTAVTPDQIAQLTAAGVRVSLGHAECSFDQAMAARAAGARMVTHLFNAMSPLAHRAPGLAGAALAGDFAAGIIADGVHVHPAALAIALRAKAESDLYLVTDAMAPAGTDAPRFTLGGREILRQGGSLRLADGTLAGADLTLPRAIAQIVAAGAPLERALAMATRIPADLVGAADRGRLRPGARADLVLLDGAGGLARVWRGGEEVPSPAPN</sequence>
<dbReference type="InterPro" id="IPR032466">
    <property type="entry name" value="Metal_Hydrolase"/>
</dbReference>
<dbReference type="STRING" id="407234.SAMN05421795_10283"/>
<evidence type="ECO:0000256" key="2">
    <source>
        <dbReference type="ARBA" id="ARBA00022723"/>
    </source>
</evidence>
<dbReference type="GO" id="GO:0046872">
    <property type="term" value="F:metal ion binding"/>
    <property type="evidence" value="ECO:0007669"/>
    <property type="project" value="UniProtKB-KW"/>
</dbReference>
<dbReference type="PANTHER" id="PTHR11113">
    <property type="entry name" value="N-ACETYLGLUCOSAMINE-6-PHOSPHATE DEACETYLASE"/>
    <property type="match status" value="1"/>
</dbReference>
<dbReference type="GO" id="GO:0006046">
    <property type="term" value="P:N-acetylglucosamine catabolic process"/>
    <property type="evidence" value="ECO:0007669"/>
    <property type="project" value="TreeGrafter"/>
</dbReference>
<feature type="binding site" evidence="7">
    <location>
        <position position="130"/>
    </location>
    <ligand>
        <name>substrate</name>
    </ligand>
</feature>
<keyword evidence="4 5" id="KW-0119">Carbohydrate metabolism</keyword>
<comment type="similarity">
    <text evidence="1 5">Belongs to the metallo-dependent hydrolases superfamily. NagA family.</text>
</comment>
<dbReference type="GO" id="GO:0008448">
    <property type="term" value="F:N-acetylglucosamine-6-phosphate deacetylase activity"/>
    <property type="evidence" value="ECO:0007669"/>
    <property type="project" value="InterPro"/>
</dbReference>
<dbReference type="Pfam" id="PF01979">
    <property type="entry name" value="Amidohydro_1"/>
    <property type="match status" value="1"/>
</dbReference>
<evidence type="ECO:0000313" key="10">
    <source>
        <dbReference type="EMBL" id="SIS64158.1"/>
    </source>
</evidence>
<dbReference type="Proteomes" id="UP000186098">
    <property type="component" value="Unassembled WGS sequence"/>
</dbReference>
<dbReference type="Gene3D" id="2.30.40.10">
    <property type="entry name" value="Urease, subunit C, domain 1"/>
    <property type="match status" value="1"/>
</dbReference>
<dbReference type="SUPFAM" id="SSF51338">
    <property type="entry name" value="Composite domain of metallo-dependent hydrolases"/>
    <property type="match status" value="1"/>
</dbReference>
<name>A0A1N7KRC2_9RHOB</name>
<proteinExistence type="inferred from homology"/>
<feature type="binding site" evidence="7">
    <location>
        <position position="240"/>
    </location>
    <ligand>
        <name>substrate</name>
    </ligand>
</feature>
<evidence type="ECO:0000256" key="7">
    <source>
        <dbReference type="PIRSR" id="PIRSR038994-2"/>
    </source>
</evidence>
<dbReference type="InterPro" id="IPR006680">
    <property type="entry name" value="Amidohydro-rel"/>
</dbReference>
<reference evidence="11" key="1">
    <citation type="submission" date="2017-01" db="EMBL/GenBank/DDBJ databases">
        <authorList>
            <person name="Varghese N."/>
            <person name="Submissions S."/>
        </authorList>
    </citation>
    <scope>NUCLEOTIDE SEQUENCE [LARGE SCALE GENOMIC DNA]</scope>
    <source>
        <strain evidence="11">DSM 18714</strain>
    </source>
</reference>
<feature type="binding site" evidence="8">
    <location>
        <position position="119"/>
    </location>
    <ligand>
        <name>Zn(2+)</name>
        <dbReference type="ChEBI" id="CHEBI:29105"/>
    </ligand>
</feature>
<keyword evidence="11" id="KW-1185">Reference proteome</keyword>
<evidence type="ECO:0000313" key="11">
    <source>
        <dbReference type="Proteomes" id="UP000186098"/>
    </source>
</evidence>
<feature type="binding site" evidence="7">
    <location>
        <position position="217"/>
    </location>
    <ligand>
        <name>substrate</name>
    </ligand>
</feature>
<comment type="cofactor">
    <cofactor evidence="8">
        <name>a divalent metal cation</name>
        <dbReference type="ChEBI" id="CHEBI:60240"/>
    </cofactor>
    <text evidence="8">Binds 1 divalent metal cation per subunit.</text>
</comment>
<accession>A0A1N7KRC2</accession>
<dbReference type="AlphaFoldDB" id="A0A1N7KRC2"/>
<evidence type="ECO:0000256" key="3">
    <source>
        <dbReference type="ARBA" id="ARBA00022801"/>
    </source>
</evidence>
<evidence type="ECO:0000256" key="8">
    <source>
        <dbReference type="PIRSR" id="PIRSR038994-3"/>
    </source>
</evidence>
<feature type="active site" description="Proton donor/acceptor" evidence="6">
    <location>
        <position position="263"/>
    </location>
</feature>
<feature type="binding site" evidence="8">
    <location>
        <position position="185"/>
    </location>
    <ligand>
        <name>Zn(2+)</name>
        <dbReference type="ChEBI" id="CHEBI:29105"/>
    </ligand>
</feature>
<evidence type="ECO:0000259" key="9">
    <source>
        <dbReference type="Pfam" id="PF01979"/>
    </source>
</evidence>
<dbReference type="Gene3D" id="3.20.20.140">
    <property type="entry name" value="Metal-dependent hydrolases"/>
    <property type="match status" value="1"/>
</dbReference>
<dbReference type="InterPro" id="IPR011059">
    <property type="entry name" value="Metal-dep_hydrolase_composite"/>
</dbReference>